<organism evidence="12">
    <name type="scientific">Thrips palmi</name>
    <name type="common">Melon thrips</name>
    <dbReference type="NCBI Taxonomy" id="161013"/>
    <lineage>
        <taxon>Eukaryota</taxon>
        <taxon>Metazoa</taxon>
        <taxon>Ecdysozoa</taxon>
        <taxon>Arthropoda</taxon>
        <taxon>Hexapoda</taxon>
        <taxon>Insecta</taxon>
        <taxon>Pterygota</taxon>
        <taxon>Neoptera</taxon>
        <taxon>Paraneoptera</taxon>
        <taxon>Thysanoptera</taxon>
        <taxon>Terebrantia</taxon>
        <taxon>Thripoidea</taxon>
        <taxon>Thripidae</taxon>
        <taxon>Thrips</taxon>
    </lineage>
</organism>
<keyword evidence="6 9" id="KW-1133">Transmembrane helix</keyword>
<feature type="transmembrane region" description="Helical" evidence="9">
    <location>
        <begin position="227"/>
        <end position="247"/>
    </location>
</feature>
<evidence type="ECO:0000313" key="12">
    <source>
        <dbReference type="RefSeq" id="XP_034240828.1"/>
    </source>
</evidence>
<evidence type="ECO:0000256" key="6">
    <source>
        <dbReference type="ARBA" id="ARBA00022989"/>
    </source>
</evidence>
<dbReference type="PROSITE" id="PS00217">
    <property type="entry name" value="SUGAR_TRANSPORT_2"/>
    <property type="match status" value="1"/>
</dbReference>
<feature type="transmembrane region" description="Helical" evidence="9">
    <location>
        <begin position="509"/>
        <end position="530"/>
    </location>
</feature>
<dbReference type="GO" id="GO:0022857">
    <property type="term" value="F:transmembrane transporter activity"/>
    <property type="evidence" value="ECO:0007669"/>
    <property type="project" value="InterPro"/>
</dbReference>
<dbReference type="SUPFAM" id="SSF103473">
    <property type="entry name" value="MFS general substrate transporter"/>
    <property type="match status" value="1"/>
</dbReference>
<feature type="transmembrane region" description="Helical" evidence="9">
    <location>
        <begin position="479"/>
        <end position="503"/>
    </location>
</feature>
<dbReference type="AlphaFoldDB" id="A0A6P8YLP5"/>
<dbReference type="InParanoid" id="A0A6P8YLP5"/>
<evidence type="ECO:0000313" key="11">
    <source>
        <dbReference type="Proteomes" id="UP000515158"/>
    </source>
</evidence>
<keyword evidence="11" id="KW-1185">Reference proteome</keyword>
<feature type="transmembrane region" description="Helical" evidence="9">
    <location>
        <begin position="91"/>
        <end position="111"/>
    </location>
</feature>
<dbReference type="OrthoDB" id="6612291at2759"/>
<dbReference type="PRINTS" id="PR00171">
    <property type="entry name" value="SUGRTRNSPORT"/>
</dbReference>
<evidence type="ECO:0000256" key="8">
    <source>
        <dbReference type="SAM" id="MobiDB-lite"/>
    </source>
</evidence>
<dbReference type="KEGG" id="tpal:117645046"/>
<keyword evidence="4" id="KW-0762">Sugar transport</keyword>
<accession>A0A6P8YLP5</accession>
<gene>
    <name evidence="12" type="primary">LOC117645046</name>
</gene>
<evidence type="ECO:0000256" key="2">
    <source>
        <dbReference type="ARBA" id="ARBA00022448"/>
    </source>
</evidence>
<dbReference type="PANTHER" id="PTHR48021:SF1">
    <property type="entry name" value="GH07001P-RELATED"/>
    <property type="match status" value="1"/>
</dbReference>
<keyword evidence="5 9" id="KW-0812">Transmembrane</keyword>
<protein>
    <submittedName>
        <fullName evidence="12">Facilitated trehalose transporter Tret1-2 homolog isoform X1</fullName>
    </submittedName>
</protein>
<dbReference type="InterPro" id="IPR050549">
    <property type="entry name" value="MFS_Trehalose_Transporter"/>
</dbReference>
<feature type="compositionally biased region" description="Low complexity" evidence="8">
    <location>
        <begin position="7"/>
        <end position="20"/>
    </location>
</feature>
<dbReference type="GeneID" id="117645046"/>
<feature type="transmembrane region" description="Helical" evidence="9">
    <location>
        <begin position="202"/>
        <end position="221"/>
    </location>
</feature>
<sequence length="564" mass="59164">MNHSNHAAPPAAAPANAVPPRLSGERRNSAAKWSLSTIAEADRAAILGKKKWPQHVAALAATLTSLVGGAVLGWTSPVLDELHLMGPSGSWVASLAPLGALGGAALSGWLARWAGRKPLILALVIPNVAGWSVLVAASGNVSPSLCHSPGCASRAGFEVLVAPQIDMLYAGRLLTGLCAGAATVLVPMYSAEISEPAIRGTIGVYLDLSLTVGILMAYVVGGLAGQVYLSGLCGALSLVAAITFFFMPESPQFLVVKGRRAEAEDALRWLRTGSSAPTPKVAKYSSAATPPFAGSHRVDVSAELDAMTRLAVESEERERASGGILGAVRGLCGEGSVSPTSRAVVLVVMLMALQQLSGIDAIIFFLQSIFKKSDSSLEPMHSTIVVGSVQVAATLVAALLVERAGRRLLLGVSGSLMAASLAALLVYFLFHKELDVDLNAFSWLPVSCLSAFVFVYCIGFGPLPFLMMAEFLPLEARSWGCGLAACVNWSLMFVVVRVFNLLMNNIGEAATFGIFCAICILGTLFVLTLVPETQGKTPAEIRQYLQDREIHTVTRRVSTPGGVV</sequence>
<dbReference type="RefSeq" id="XP_034240828.1">
    <property type="nucleotide sequence ID" value="XM_034384937.1"/>
</dbReference>
<dbReference type="FunFam" id="1.20.1250.20:FF:000218">
    <property type="entry name" value="facilitated trehalose transporter Tret1"/>
    <property type="match status" value="1"/>
</dbReference>
<evidence type="ECO:0000256" key="7">
    <source>
        <dbReference type="ARBA" id="ARBA00023136"/>
    </source>
</evidence>
<evidence type="ECO:0000256" key="5">
    <source>
        <dbReference type="ARBA" id="ARBA00022692"/>
    </source>
</evidence>
<feature type="region of interest" description="Disordered" evidence="8">
    <location>
        <begin position="1"/>
        <end position="23"/>
    </location>
</feature>
<dbReference type="Gene3D" id="1.20.1250.20">
    <property type="entry name" value="MFS general substrate transporter like domains"/>
    <property type="match status" value="1"/>
</dbReference>
<evidence type="ECO:0000256" key="4">
    <source>
        <dbReference type="ARBA" id="ARBA00022597"/>
    </source>
</evidence>
<keyword evidence="7 9" id="KW-0472">Membrane</keyword>
<dbReference type="PROSITE" id="PS50850">
    <property type="entry name" value="MFS"/>
    <property type="match status" value="1"/>
</dbReference>
<dbReference type="Pfam" id="PF00083">
    <property type="entry name" value="Sugar_tr"/>
    <property type="match status" value="1"/>
</dbReference>
<evidence type="ECO:0000256" key="3">
    <source>
        <dbReference type="ARBA" id="ARBA00022475"/>
    </source>
</evidence>
<evidence type="ECO:0000259" key="10">
    <source>
        <dbReference type="PROSITE" id="PS50850"/>
    </source>
</evidence>
<dbReference type="InterPro" id="IPR020846">
    <property type="entry name" value="MFS_dom"/>
</dbReference>
<dbReference type="InterPro" id="IPR003663">
    <property type="entry name" value="Sugar/inositol_transpt"/>
</dbReference>
<proteinExistence type="predicted"/>
<feature type="transmembrane region" description="Helical" evidence="9">
    <location>
        <begin position="408"/>
        <end position="430"/>
    </location>
</feature>
<name>A0A6P8YLP5_THRPL</name>
<feature type="transmembrane region" description="Helical" evidence="9">
    <location>
        <begin position="118"/>
        <end position="139"/>
    </location>
</feature>
<feature type="transmembrane region" description="Helical" evidence="9">
    <location>
        <begin position="382"/>
        <end position="401"/>
    </location>
</feature>
<keyword evidence="3" id="KW-1003">Cell membrane</keyword>
<dbReference type="InterPro" id="IPR036259">
    <property type="entry name" value="MFS_trans_sf"/>
</dbReference>
<feature type="transmembrane region" description="Helical" evidence="9">
    <location>
        <begin position="442"/>
        <end position="467"/>
    </location>
</feature>
<dbReference type="InterPro" id="IPR005829">
    <property type="entry name" value="Sugar_transporter_CS"/>
</dbReference>
<comment type="subcellular location">
    <subcellularLocation>
        <location evidence="1">Cell membrane</location>
        <topology evidence="1">Multi-pass membrane protein</topology>
    </subcellularLocation>
</comment>
<dbReference type="PANTHER" id="PTHR48021">
    <property type="match status" value="1"/>
</dbReference>
<dbReference type="GO" id="GO:0005886">
    <property type="term" value="C:plasma membrane"/>
    <property type="evidence" value="ECO:0007669"/>
    <property type="project" value="UniProtKB-SubCell"/>
</dbReference>
<keyword evidence="2" id="KW-0813">Transport</keyword>
<feature type="domain" description="Major facilitator superfamily (MFS) profile" evidence="10">
    <location>
        <begin position="53"/>
        <end position="534"/>
    </location>
</feature>
<feature type="transmembrane region" description="Helical" evidence="9">
    <location>
        <begin position="343"/>
        <end position="370"/>
    </location>
</feature>
<feature type="transmembrane region" description="Helical" evidence="9">
    <location>
        <begin position="56"/>
        <end position="79"/>
    </location>
</feature>
<dbReference type="PROSITE" id="PS00216">
    <property type="entry name" value="SUGAR_TRANSPORT_1"/>
    <property type="match status" value="1"/>
</dbReference>
<evidence type="ECO:0000256" key="9">
    <source>
        <dbReference type="SAM" id="Phobius"/>
    </source>
</evidence>
<evidence type="ECO:0000256" key="1">
    <source>
        <dbReference type="ARBA" id="ARBA00004651"/>
    </source>
</evidence>
<dbReference type="InterPro" id="IPR005828">
    <property type="entry name" value="MFS_sugar_transport-like"/>
</dbReference>
<reference evidence="12" key="1">
    <citation type="submission" date="2025-08" db="UniProtKB">
        <authorList>
            <consortium name="RefSeq"/>
        </authorList>
    </citation>
    <scope>IDENTIFICATION</scope>
    <source>
        <tissue evidence="12">Total insect</tissue>
    </source>
</reference>
<dbReference type="Proteomes" id="UP000515158">
    <property type="component" value="Unplaced"/>
</dbReference>
<feature type="transmembrane region" description="Helical" evidence="9">
    <location>
        <begin position="169"/>
        <end position="190"/>
    </location>
</feature>